<dbReference type="RefSeq" id="WP_222578612.1">
    <property type="nucleotide sequence ID" value="NZ_JAHVHU010000004.1"/>
</dbReference>
<organism evidence="2 3">
    <name type="scientific">Membranihabitans marinus</name>
    <dbReference type="NCBI Taxonomy" id="1227546"/>
    <lineage>
        <taxon>Bacteria</taxon>
        <taxon>Pseudomonadati</taxon>
        <taxon>Bacteroidota</taxon>
        <taxon>Saprospiria</taxon>
        <taxon>Saprospirales</taxon>
        <taxon>Saprospiraceae</taxon>
        <taxon>Membranihabitans</taxon>
    </lineage>
</organism>
<accession>A0A953L8Z4</accession>
<dbReference type="AlphaFoldDB" id="A0A953L8Z4"/>
<evidence type="ECO:0000313" key="2">
    <source>
        <dbReference type="EMBL" id="MBY5957088.1"/>
    </source>
</evidence>
<evidence type="ECO:0000256" key="1">
    <source>
        <dbReference type="SAM" id="SignalP"/>
    </source>
</evidence>
<dbReference type="EMBL" id="JAHVHU010000004">
    <property type="protein sequence ID" value="MBY5957088.1"/>
    <property type="molecule type" value="Genomic_DNA"/>
</dbReference>
<dbReference type="Pfam" id="PF14060">
    <property type="entry name" value="DUF4252"/>
    <property type="match status" value="1"/>
</dbReference>
<gene>
    <name evidence="2" type="ORF">KUV50_03000</name>
</gene>
<comment type="caution">
    <text evidence="2">The sequence shown here is derived from an EMBL/GenBank/DDBJ whole genome shotgun (WGS) entry which is preliminary data.</text>
</comment>
<feature type="chain" id="PRO_5036922707" evidence="1">
    <location>
        <begin position="20"/>
        <end position="158"/>
    </location>
</feature>
<proteinExistence type="predicted"/>
<feature type="signal peptide" evidence="1">
    <location>
        <begin position="1"/>
        <end position="19"/>
    </location>
</feature>
<dbReference type="InterPro" id="IPR025348">
    <property type="entry name" value="DUF4252"/>
</dbReference>
<name>A0A953L8Z4_9BACT</name>
<dbReference type="Proteomes" id="UP000753961">
    <property type="component" value="Unassembled WGS sequence"/>
</dbReference>
<keyword evidence="3" id="KW-1185">Reference proteome</keyword>
<evidence type="ECO:0000313" key="3">
    <source>
        <dbReference type="Proteomes" id="UP000753961"/>
    </source>
</evidence>
<protein>
    <submittedName>
        <fullName evidence="2">DUF4252 domain-containing protein</fullName>
    </submittedName>
</protein>
<reference evidence="2" key="1">
    <citation type="submission" date="2021-06" db="EMBL/GenBank/DDBJ databases">
        <title>44 bacteria genomes isolated from Dapeng, Shenzhen.</title>
        <authorList>
            <person name="Zheng W."/>
            <person name="Yu S."/>
            <person name="Huang Y."/>
        </authorList>
    </citation>
    <scope>NUCLEOTIDE SEQUENCE</scope>
    <source>
        <strain evidence="2">DP5N28-2</strain>
    </source>
</reference>
<keyword evidence="1" id="KW-0732">Signal</keyword>
<sequence>MKTFLSMCLLIVGMNTLVAQTGSMDAYFQKYQDDNSFTVVSISASMFQVISGMDIENIDPDVKAILDNITGLKILTKESGGQPYYNEALTTITNQGLQEMMTIKEKGENVKIYGKSDGKEKLKEVVMLRGDTNNFVLMQILGNLSIDQLTKLSNTLNK</sequence>